<dbReference type="Proteomes" id="UP000244336">
    <property type="component" value="Chromosome 4"/>
</dbReference>
<accession>A0A2T7E367</accession>
<proteinExistence type="predicted"/>
<feature type="region of interest" description="Disordered" evidence="1">
    <location>
        <begin position="1"/>
        <end position="22"/>
    </location>
</feature>
<dbReference type="AlphaFoldDB" id="A0A2T7E367"/>
<keyword evidence="3" id="KW-1185">Reference proteome</keyword>
<dbReference type="OrthoDB" id="681969at2759"/>
<protein>
    <submittedName>
        <fullName evidence="2">Uncharacterized protein</fullName>
    </submittedName>
</protein>
<dbReference type="EMBL" id="CM009752">
    <property type="protein sequence ID" value="PUZ62282.1"/>
    <property type="molecule type" value="Genomic_DNA"/>
</dbReference>
<dbReference type="InterPro" id="IPR009003">
    <property type="entry name" value="Peptidase_S1_PA"/>
</dbReference>
<dbReference type="STRING" id="1504633.A0A2T7E367"/>
<dbReference type="Gramene" id="PUZ62282">
    <property type="protein sequence ID" value="PUZ62282"/>
    <property type="gene ID" value="GQ55_4G344300"/>
</dbReference>
<evidence type="ECO:0000313" key="3">
    <source>
        <dbReference type="Proteomes" id="UP000244336"/>
    </source>
</evidence>
<evidence type="ECO:0000313" key="2">
    <source>
        <dbReference type="EMBL" id="PUZ62282.1"/>
    </source>
</evidence>
<sequence length="554" mass="61543">MRKTKRGSDATRGLRKNRKARKTMSVVSGHLYGDPNEDVWTGLSDEQKSYLSKSVTSITLCNGDTTLFSCSGIAIDRQGIHLTRFLTSASLVTALNDIGDKNHLIDIEIEVRHEGNLVYEGVLAEFDLNHNFAVIEVYAFVDVHVGPRHVLEIPSHGDVLLVALGHGVSGQLITRTVMLSGDLRVSEDEDRACKISEAWEGGPLFSFDGNFVGMNLFLTTRRAFFLPWNIIFEHLKQQVTLSQLKCLKFYRFGAGPIGEKSSSHLEVHGGLNQEQLELDSMGYPKLPSTMLGAGMILVNTFEETFSDIYGEGVWRKVGKKASSNINRSVVALASFNGEKKVFCMHRFFVEWNGATVILTSASLVRSSGDENNIVENLRIEVLLPHNQCREGKLQNYCLHYNIALVSIMDYHARRPANVLVDWPSVDKVAAVGRCFESGALMAMTGILVPWSGTLDCEFLIRSSCKITKAGIGGPVVTLDGDVIGMNFYDKRIGTPFLPWECISDILEWSDGKSKPGKIGNDGDSFDAPFCKMTESDKDRLNRWPVPMPCWRHPD</sequence>
<dbReference type="PANTHER" id="PTHR18868:SF45">
    <property type="entry name" value="OS03G0109900 PROTEIN"/>
    <property type="match status" value="1"/>
</dbReference>
<evidence type="ECO:0000256" key="1">
    <source>
        <dbReference type="SAM" id="MobiDB-lite"/>
    </source>
</evidence>
<dbReference type="SUPFAM" id="SSF50494">
    <property type="entry name" value="Trypsin-like serine proteases"/>
    <property type="match status" value="2"/>
</dbReference>
<feature type="compositionally biased region" description="Basic residues" evidence="1">
    <location>
        <begin position="13"/>
        <end position="22"/>
    </location>
</feature>
<name>A0A2T7E367_9POAL</name>
<dbReference type="Pfam" id="PF13365">
    <property type="entry name" value="Trypsin_2"/>
    <property type="match status" value="1"/>
</dbReference>
<reference evidence="2 3" key="1">
    <citation type="submission" date="2018-04" db="EMBL/GenBank/DDBJ databases">
        <title>WGS assembly of Panicum hallii var. hallii HAL2.</title>
        <authorList>
            <person name="Lovell J."/>
            <person name="Jenkins J."/>
            <person name="Lowry D."/>
            <person name="Mamidi S."/>
            <person name="Sreedasyam A."/>
            <person name="Weng X."/>
            <person name="Barry K."/>
            <person name="Bonette J."/>
            <person name="Campitelli B."/>
            <person name="Daum C."/>
            <person name="Gordon S."/>
            <person name="Gould B."/>
            <person name="Lipzen A."/>
            <person name="MacQueen A."/>
            <person name="Palacio-Mejia J."/>
            <person name="Plott C."/>
            <person name="Shakirov E."/>
            <person name="Shu S."/>
            <person name="Yoshinaga Y."/>
            <person name="Zane M."/>
            <person name="Rokhsar D."/>
            <person name="Grimwood J."/>
            <person name="Schmutz J."/>
            <person name="Juenger T."/>
        </authorList>
    </citation>
    <scope>NUCLEOTIDE SEQUENCE [LARGE SCALE GENOMIC DNA]</scope>
    <source>
        <strain evidence="3">cv. HAL2</strain>
    </source>
</reference>
<dbReference type="PANTHER" id="PTHR18868">
    <property type="entry name" value="OS07G0665300 PROTEIN-RELATED"/>
    <property type="match status" value="1"/>
</dbReference>
<organism evidence="2 3">
    <name type="scientific">Panicum hallii var. hallii</name>
    <dbReference type="NCBI Taxonomy" id="1504633"/>
    <lineage>
        <taxon>Eukaryota</taxon>
        <taxon>Viridiplantae</taxon>
        <taxon>Streptophyta</taxon>
        <taxon>Embryophyta</taxon>
        <taxon>Tracheophyta</taxon>
        <taxon>Spermatophyta</taxon>
        <taxon>Magnoliopsida</taxon>
        <taxon>Liliopsida</taxon>
        <taxon>Poales</taxon>
        <taxon>Poaceae</taxon>
        <taxon>PACMAD clade</taxon>
        <taxon>Panicoideae</taxon>
        <taxon>Panicodae</taxon>
        <taxon>Paniceae</taxon>
        <taxon>Panicinae</taxon>
        <taxon>Panicum</taxon>
        <taxon>Panicum sect. Panicum</taxon>
    </lineage>
</organism>
<gene>
    <name evidence="2" type="ORF">GQ55_4G344300</name>
</gene>